<protein>
    <recommendedName>
        <fullName evidence="4">MFS transporter</fullName>
    </recommendedName>
</protein>
<keyword evidence="1" id="KW-1133">Transmembrane helix</keyword>
<name>A0A7V8FDD8_STEMA</name>
<keyword evidence="1" id="KW-0472">Membrane</keyword>
<evidence type="ECO:0000313" key="3">
    <source>
        <dbReference type="Proteomes" id="UP000487117"/>
    </source>
</evidence>
<accession>A0A7V8FDD8</accession>
<sequence length="47" mass="5201">MLLKVIRHEAVSPSVWGVYLLASVGLAALLWLAAVRRYHNERLAISG</sequence>
<organism evidence="2 3">
    <name type="scientific">Stenotrophomonas maltophilia</name>
    <name type="common">Pseudomonas maltophilia</name>
    <name type="synonym">Xanthomonas maltophilia</name>
    <dbReference type="NCBI Taxonomy" id="40324"/>
    <lineage>
        <taxon>Bacteria</taxon>
        <taxon>Pseudomonadati</taxon>
        <taxon>Pseudomonadota</taxon>
        <taxon>Gammaproteobacteria</taxon>
        <taxon>Lysobacterales</taxon>
        <taxon>Lysobacteraceae</taxon>
        <taxon>Stenotrophomonas</taxon>
        <taxon>Stenotrophomonas maltophilia group</taxon>
    </lineage>
</organism>
<keyword evidence="1" id="KW-0812">Transmembrane</keyword>
<feature type="transmembrane region" description="Helical" evidence="1">
    <location>
        <begin position="16"/>
        <end position="35"/>
    </location>
</feature>
<evidence type="ECO:0000256" key="1">
    <source>
        <dbReference type="SAM" id="Phobius"/>
    </source>
</evidence>
<comment type="caution">
    <text evidence="2">The sequence shown here is derived from an EMBL/GenBank/DDBJ whole genome shotgun (WGS) entry which is preliminary data.</text>
</comment>
<reference evidence="3" key="1">
    <citation type="journal article" date="2020" name="MBio">
        <title>Horizontal gene transfer to a defensive symbiont with a reduced genome amongst a multipartite beetle microbiome.</title>
        <authorList>
            <person name="Waterworth S.C."/>
            <person name="Florez L.V."/>
            <person name="Rees E.R."/>
            <person name="Hertweck C."/>
            <person name="Kaltenpoth M."/>
            <person name="Kwan J.C."/>
        </authorList>
    </citation>
    <scope>NUCLEOTIDE SEQUENCE [LARGE SCALE GENOMIC DNA]</scope>
</reference>
<evidence type="ECO:0008006" key="4">
    <source>
        <dbReference type="Google" id="ProtNLM"/>
    </source>
</evidence>
<evidence type="ECO:0000313" key="2">
    <source>
        <dbReference type="EMBL" id="KAF1013034.1"/>
    </source>
</evidence>
<proteinExistence type="predicted"/>
<dbReference type="EMBL" id="WNDS01000006">
    <property type="protein sequence ID" value="KAF1013034.1"/>
    <property type="molecule type" value="Genomic_DNA"/>
</dbReference>
<dbReference type="AlphaFoldDB" id="A0A7V8FDD8"/>
<dbReference type="Proteomes" id="UP000487117">
    <property type="component" value="Unassembled WGS sequence"/>
</dbReference>
<gene>
    <name evidence="2" type="ORF">GAK31_03861</name>
</gene>